<feature type="compositionally biased region" description="Low complexity" evidence="6">
    <location>
        <begin position="286"/>
        <end position="296"/>
    </location>
</feature>
<dbReference type="PROSITE" id="PS00036">
    <property type="entry name" value="BZIP_BASIC"/>
    <property type="match status" value="1"/>
</dbReference>
<dbReference type="PROSITE" id="PS50217">
    <property type="entry name" value="BZIP"/>
    <property type="match status" value="1"/>
</dbReference>
<dbReference type="Proteomes" id="UP000008783">
    <property type="component" value="Unassembled WGS sequence"/>
</dbReference>
<dbReference type="PANTHER" id="PTHR13044">
    <property type="entry name" value="ACTIVATING TRANSCRIPTION FACTOR ATF 4/5"/>
    <property type="match status" value="1"/>
</dbReference>
<dbReference type="InterPro" id="IPR004827">
    <property type="entry name" value="bZIP"/>
</dbReference>
<dbReference type="KEGG" id="pgr:PGTG_17608"/>
<dbReference type="Pfam" id="PF07716">
    <property type="entry name" value="bZIP_2"/>
    <property type="match status" value="1"/>
</dbReference>
<protein>
    <recommendedName>
        <fullName evidence="7">BZIP domain-containing protein</fullName>
    </recommendedName>
</protein>
<keyword evidence="9" id="KW-1185">Reference proteome</keyword>
<evidence type="ECO:0000256" key="2">
    <source>
        <dbReference type="ARBA" id="ARBA00023015"/>
    </source>
</evidence>
<dbReference type="PANTHER" id="PTHR13044:SF14">
    <property type="entry name" value="CRYPTOCEPHAL, ISOFORM A"/>
    <property type="match status" value="1"/>
</dbReference>
<evidence type="ECO:0000256" key="4">
    <source>
        <dbReference type="ARBA" id="ARBA00023163"/>
    </source>
</evidence>
<feature type="compositionally biased region" description="Polar residues" evidence="6">
    <location>
        <begin position="181"/>
        <end position="192"/>
    </location>
</feature>
<dbReference type="RefSeq" id="XP_003335973.2">
    <property type="nucleotide sequence ID" value="XM_003335925.2"/>
</dbReference>
<feature type="compositionally biased region" description="Low complexity" evidence="6">
    <location>
        <begin position="372"/>
        <end position="388"/>
    </location>
</feature>
<keyword evidence="2" id="KW-0805">Transcription regulation</keyword>
<organism evidence="8 9">
    <name type="scientific">Puccinia graminis f. sp. tritici (strain CRL 75-36-700-3 / race SCCL)</name>
    <name type="common">Black stem rust fungus</name>
    <dbReference type="NCBI Taxonomy" id="418459"/>
    <lineage>
        <taxon>Eukaryota</taxon>
        <taxon>Fungi</taxon>
        <taxon>Dikarya</taxon>
        <taxon>Basidiomycota</taxon>
        <taxon>Pucciniomycotina</taxon>
        <taxon>Pucciniomycetes</taxon>
        <taxon>Pucciniales</taxon>
        <taxon>Pucciniaceae</taxon>
        <taxon>Puccinia</taxon>
    </lineage>
</organism>
<accession>E3L4S9</accession>
<feature type="compositionally biased region" description="Low complexity" evidence="6">
    <location>
        <begin position="317"/>
        <end position="332"/>
    </location>
</feature>
<feature type="region of interest" description="Disordered" evidence="6">
    <location>
        <begin position="277"/>
        <end position="296"/>
    </location>
</feature>
<dbReference type="GO" id="GO:0001228">
    <property type="term" value="F:DNA-binding transcription activator activity, RNA polymerase II-specific"/>
    <property type="evidence" value="ECO:0000318"/>
    <property type="project" value="GO_Central"/>
</dbReference>
<reference evidence="9" key="2">
    <citation type="journal article" date="2011" name="Proc. Natl. Acad. Sci. U.S.A.">
        <title>Obligate biotrophy features unraveled by the genomic analysis of rust fungi.</title>
        <authorList>
            <person name="Duplessis S."/>
            <person name="Cuomo C.A."/>
            <person name="Lin Y.-C."/>
            <person name="Aerts A."/>
            <person name="Tisserant E."/>
            <person name="Veneault-Fourrey C."/>
            <person name="Joly D.L."/>
            <person name="Hacquard S."/>
            <person name="Amselem J."/>
            <person name="Cantarel B.L."/>
            <person name="Chiu R."/>
            <person name="Coutinho P.M."/>
            <person name="Feau N."/>
            <person name="Field M."/>
            <person name="Frey P."/>
            <person name="Gelhaye E."/>
            <person name="Goldberg J."/>
            <person name="Grabherr M.G."/>
            <person name="Kodira C.D."/>
            <person name="Kohler A."/>
            <person name="Kuees U."/>
            <person name="Lindquist E.A."/>
            <person name="Lucas S.M."/>
            <person name="Mago R."/>
            <person name="Mauceli E."/>
            <person name="Morin E."/>
            <person name="Murat C."/>
            <person name="Pangilinan J.L."/>
            <person name="Park R."/>
            <person name="Pearson M."/>
            <person name="Quesneville H."/>
            <person name="Rouhier N."/>
            <person name="Sakthikumar S."/>
            <person name="Salamov A.A."/>
            <person name="Schmutz J."/>
            <person name="Selles B."/>
            <person name="Shapiro H."/>
            <person name="Tanguay P."/>
            <person name="Tuskan G.A."/>
            <person name="Henrissat B."/>
            <person name="Van de Peer Y."/>
            <person name="Rouze P."/>
            <person name="Ellis J.G."/>
            <person name="Dodds P.N."/>
            <person name="Schein J.E."/>
            <person name="Zhong S."/>
            <person name="Hamelin R.C."/>
            <person name="Grigoriev I.V."/>
            <person name="Szabo L.J."/>
            <person name="Martin F."/>
        </authorList>
    </citation>
    <scope>NUCLEOTIDE SEQUENCE [LARGE SCALE GENOMIC DNA]</scope>
    <source>
        <strain evidence="9">CRL 75-36-700-3 / race SCCL</strain>
    </source>
</reference>
<dbReference type="STRING" id="418459.E3L4S9"/>
<evidence type="ECO:0000256" key="3">
    <source>
        <dbReference type="ARBA" id="ARBA00023125"/>
    </source>
</evidence>
<feature type="compositionally biased region" description="Basic and acidic residues" evidence="6">
    <location>
        <begin position="124"/>
        <end position="161"/>
    </location>
</feature>
<feature type="region of interest" description="Disordered" evidence="6">
    <location>
        <begin position="181"/>
        <end position="215"/>
    </location>
</feature>
<keyword evidence="4" id="KW-0804">Transcription</keyword>
<dbReference type="AlphaFoldDB" id="E3L4S9"/>
<evidence type="ECO:0000259" key="7">
    <source>
        <dbReference type="PROSITE" id="PS50217"/>
    </source>
</evidence>
<feature type="region of interest" description="Disordered" evidence="6">
    <location>
        <begin position="372"/>
        <end position="437"/>
    </location>
</feature>
<gene>
    <name evidence="8" type="ORF">PGTG_17608</name>
</gene>
<dbReference type="VEuPathDB" id="FungiDB:PGTG_17608"/>
<dbReference type="GO" id="GO:0006357">
    <property type="term" value="P:regulation of transcription by RNA polymerase II"/>
    <property type="evidence" value="ECO:0000318"/>
    <property type="project" value="GO_Central"/>
</dbReference>
<dbReference type="CDD" id="cd14705">
    <property type="entry name" value="bZIP_Zip1"/>
    <property type="match status" value="1"/>
</dbReference>
<sequence>SQSSGYFPPPSTTGGGNLPFEDPSNTTGGCPNENLYPPLAGPGFSQTAVYPAYTGPNQQRSSLAGLAYPAAAFTPSGGSPPIPSASSAYFHFDSSSVVGAGRRHTVSAYASSPMPIELNLVGHPEIDETLIKEEKRRRNKESSQRFRDRTRERQREKQERLEYLERRTKQLEAQLRSLNRNDSIQESGNGAQQDGPPPPTTTNMTTTLNNNQGRSEEREMIERLQAENEALRASLKTASEEINRLQQHVTGNQSPHTNSPLGISQVYANTLAQQLSPPASTSEFTPGSQASSPGAAAAAATTESSYFGPSCSSTAGSVRRTASPSTSSSDSPVPVPSAPPSAPSASVAVDTGAGSIDPRNRVHQLSSFNNHLPHLNQHQHHPQQQLHHPLQHHQHTQQHVHQQQHAHHHHQQMTANPNEFWDHNHSHHLHHSNPRKF</sequence>
<feature type="domain" description="BZIP" evidence="7">
    <location>
        <begin position="132"/>
        <end position="181"/>
    </location>
</feature>
<evidence type="ECO:0000256" key="6">
    <source>
        <dbReference type="SAM" id="MobiDB-lite"/>
    </source>
</evidence>
<dbReference type="GO" id="GO:0000977">
    <property type="term" value="F:RNA polymerase II transcription regulatory region sequence-specific DNA binding"/>
    <property type="evidence" value="ECO:0000318"/>
    <property type="project" value="GO_Central"/>
</dbReference>
<dbReference type="InParanoid" id="E3L4S9"/>
<feature type="compositionally biased region" description="Low complexity" evidence="6">
    <location>
        <begin position="201"/>
        <end position="211"/>
    </location>
</feature>
<proteinExistence type="predicted"/>
<evidence type="ECO:0000313" key="9">
    <source>
        <dbReference type="Proteomes" id="UP000008783"/>
    </source>
</evidence>
<feature type="compositionally biased region" description="Pro residues" evidence="6">
    <location>
        <begin position="333"/>
        <end position="342"/>
    </location>
</feature>
<dbReference type="OrthoDB" id="2507783at2759"/>
<evidence type="ECO:0000313" key="8">
    <source>
        <dbReference type="EMBL" id="EFP91554.2"/>
    </source>
</evidence>
<keyword evidence="3" id="KW-0238">DNA-binding</keyword>
<dbReference type="GeneID" id="10531491"/>
<name>E3L4S9_PUCGT</name>
<evidence type="ECO:0000256" key="5">
    <source>
        <dbReference type="ARBA" id="ARBA00023242"/>
    </source>
</evidence>
<evidence type="ECO:0000256" key="1">
    <source>
        <dbReference type="ARBA" id="ARBA00004123"/>
    </source>
</evidence>
<dbReference type="EMBL" id="DS178348">
    <property type="protein sequence ID" value="EFP91554.2"/>
    <property type="molecule type" value="Genomic_DNA"/>
</dbReference>
<dbReference type="GO" id="GO:0005634">
    <property type="term" value="C:nucleus"/>
    <property type="evidence" value="ECO:0000318"/>
    <property type="project" value="GO_Central"/>
</dbReference>
<keyword evidence="5" id="KW-0539">Nucleus</keyword>
<reference key="1">
    <citation type="submission" date="2007-01" db="EMBL/GenBank/DDBJ databases">
        <title>The Genome Sequence of Puccinia graminis f. sp. tritici Strain CRL 75-36-700-3.</title>
        <authorList>
            <consortium name="The Broad Institute Genome Sequencing Platform"/>
            <person name="Birren B."/>
            <person name="Lander E."/>
            <person name="Galagan J."/>
            <person name="Nusbaum C."/>
            <person name="Devon K."/>
            <person name="Cuomo C."/>
            <person name="Jaffe D."/>
            <person name="Butler J."/>
            <person name="Alvarez P."/>
            <person name="Gnerre S."/>
            <person name="Grabherr M."/>
            <person name="Mauceli E."/>
            <person name="Brockman W."/>
            <person name="Young S."/>
            <person name="LaButti K."/>
            <person name="Sykes S."/>
            <person name="DeCaprio D."/>
            <person name="Crawford M."/>
            <person name="Koehrsen M."/>
            <person name="Engels R."/>
            <person name="Montgomery P."/>
            <person name="Pearson M."/>
            <person name="Howarth C."/>
            <person name="Larson L."/>
            <person name="White J."/>
            <person name="Zeng Q."/>
            <person name="Kodira C."/>
            <person name="Yandava C."/>
            <person name="Alvarado L."/>
            <person name="O'Leary S."/>
            <person name="Szabo L."/>
            <person name="Dean R."/>
            <person name="Schein J."/>
        </authorList>
    </citation>
    <scope>NUCLEOTIDE SEQUENCE</scope>
    <source>
        <strain>CRL 75-36-700-3</strain>
    </source>
</reference>
<feature type="region of interest" description="Disordered" evidence="6">
    <location>
        <begin position="118"/>
        <end position="161"/>
    </location>
</feature>
<dbReference type="HOGENOM" id="CLU_627867_0_0_1"/>
<comment type="subcellular location">
    <subcellularLocation>
        <location evidence="1">Nucleus</location>
    </subcellularLocation>
</comment>
<feature type="region of interest" description="Disordered" evidence="6">
    <location>
        <begin position="304"/>
        <end position="360"/>
    </location>
</feature>
<feature type="compositionally biased region" description="Basic residues" evidence="6">
    <location>
        <begin position="389"/>
        <end position="411"/>
    </location>
</feature>
<feature type="non-terminal residue" evidence="8">
    <location>
        <position position="1"/>
    </location>
</feature>
<feature type="non-terminal residue" evidence="8">
    <location>
        <position position="437"/>
    </location>
</feature>
<feature type="compositionally biased region" description="Basic residues" evidence="6">
    <location>
        <begin position="425"/>
        <end position="437"/>
    </location>
</feature>
<feature type="region of interest" description="Disordered" evidence="6">
    <location>
        <begin position="1"/>
        <end position="41"/>
    </location>
</feature>